<evidence type="ECO:0000256" key="4">
    <source>
        <dbReference type="ARBA" id="ARBA00022658"/>
    </source>
</evidence>
<dbReference type="PANTHER" id="PTHR23182:SF1">
    <property type="entry name" value="RHO GTPASE ACTIVATING PROTEIN AT 1A, ISOFORM E"/>
    <property type="match status" value="1"/>
</dbReference>
<feature type="coiled-coil region" evidence="5">
    <location>
        <begin position="431"/>
        <end position="491"/>
    </location>
</feature>
<dbReference type="Proteomes" id="UP000735302">
    <property type="component" value="Unassembled WGS sequence"/>
</dbReference>
<sequence>MLVSDYCVLSFLSTIVVSSLANLPCYRMHTLASDIVFIAGSRGGSRIRKYTGEEEQLPEEDEPEREDGGSRMQLAGHHSQSKQQHPHPLPHPHHHLVEDDPHRLSSSSSPEWQRVALSARKSRLSREMSDSISVASSGEDEEPTSITMDSSYDETDSAREGMLKMRQLLVKGVLDSEKVYLDILTVLINVKKLLETNSASTQPVICREDVDAIFSNIETIYKIHSEFVTSLEPKVLDWHHEETIGEIFKIMISKFIEFGNYLTNYQQAVSTIHRCSQGNEQFQELAQKIVVTSTVKEVSSLEDALFKPVQRVQRNTLVLHDLIKYTPNDHPDHDALQKALKLSHHILETFATAVPKSATTQENRRLVKSSFLVELVNGVRKLRYVFLFSDLIVCTKRETHRNNKVTFEPKWFTPLSQATFDTKFDYTDDLKHNTRENIDQLKVKIRALKKELRGEMKKFDDKDKHRSLVSLGGATRVVDKLRKKISQYEAQLILASPKHPFKVSLEGGKVYTILMTTDYEREEWKETIRSLCSRASHNAPVMSSIFVQDLINSVKETPQVNKIGSVLLQKDEDVLSGTLNVTIHKMNGLTEDCDTYCCLEMDSFGHFFMKARTHICEGTRDPAWNEDFELELESSQTLRFLCFKRGESGGNAGDTMLGRGALELSKQWLKGSFQEKTVSMNEISLVVSVRHTSVEKTMQRVPSRTSAAVFGVKIASCARREGKTVPTIVTACLQEVEKRGLDEVGIYRVSGVTSDVQRLKKLFDKNVRGGAAALTDVDINAVTGTLKLYFRELPEPLFTEASYQNFVDTLKLKDDEAKAQCMLSLLHGLPDTNYYTIVTLMEHLIKVARNVGENKMSIHNLSTIFGPTLLAPACNQTSSDPLEMMCKGAEQVLRQANVINYLLGMLFSGRSLRRSA</sequence>
<dbReference type="GO" id="GO:0005085">
    <property type="term" value="F:guanyl-nucleotide exchange factor activity"/>
    <property type="evidence" value="ECO:0007669"/>
    <property type="project" value="UniProtKB-KW"/>
</dbReference>
<dbReference type="PROSITE" id="PS50003">
    <property type="entry name" value="PH_DOMAIN"/>
    <property type="match status" value="1"/>
</dbReference>
<dbReference type="GO" id="GO:0007165">
    <property type="term" value="P:signal transduction"/>
    <property type="evidence" value="ECO:0007669"/>
    <property type="project" value="InterPro"/>
</dbReference>
<feature type="domain" description="DH" evidence="10">
    <location>
        <begin position="165"/>
        <end position="353"/>
    </location>
</feature>
<feature type="signal peptide" evidence="7">
    <location>
        <begin position="1"/>
        <end position="21"/>
    </location>
</feature>
<organism evidence="12 13">
    <name type="scientific">Plakobranchus ocellatus</name>
    <dbReference type="NCBI Taxonomy" id="259542"/>
    <lineage>
        <taxon>Eukaryota</taxon>
        <taxon>Metazoa</taxon>
        <taxon>Spiralia</taxon>
        <taxon>Lophotrochozoa</taxon>
        <taxon>Mollusca</taxon>
        <taxon>Gastropoda</taxon>
        <taxon>Heterobranchia</taxon>
        <taxon>Euthyneura</taxon>
        <taxon>Panpulmonata</taxon>
        <taxon>Sacoglossa</taxon>
        <taxon>Placobranchoidea</taxon>
        <taxon>Plakobranchidae</taxon>
        <taxon>Plakobranchus</taxon>
    </lineage>
</organism>
<dbReference type="GO" id="GO:0016020">
    <property type="term" value="C:membrane"/>
    <property type="evidence" value="ECO:0007669"/>
    <property type="project" value="TreeGrafter"/>
</dbReference>
<comment type="caution">
    <text evidence="12">The sequence shown here is derived from an EMBL/GenBank/DDBJ whole genome shotgun (WGS) entry which is preliminary data.</text>
</comment>
<dbReference type="SMART" id="SM00324">
    <property type="entry name" value="RhoGAP"/>
    <property type="match status" value="1"/>
</dbReference>
<dbReference type="Gene3D" id="1.20.900.10">
    <property type="entry name" value="Dbl homology (DH) domain"/>
    <property type="match status" value="1"/>
</dbReference>
<dbReference type="Gene3D" id="2.30.29.30">
    <property type="entry name" value="Pleckstrin-homology domain (PH domain)/Phosphotyrosine-binding domain (PTB)"/>
    <property type="match status" value="1"/>
</dbReference>
<dbReference type="SMART" id="SM00239">
    <property type="entry name" value="C2"/>
    <property type="match status" value="1"/>
</dbReference>
<feature type="compositionally biased region" description="Acidic residues" evidence="6">
    <location>
        <begin position="53"/>
        <end position="65"/>
    </location>
</feature>
<dbReference type="InterPro" id="IPR037769">
    <property type="entry name" value="Abr/Bcr"/>
</dbReference>
<evidence type="ECO:0000256" key="6">
    <source>
        <dbReference type="SAM" id="MobiDB-lite"/>
    </source>
</evidence>
<dbReference type="InterPro" id="IPR011993">
    <property type="entry name" value="PH-like_dom_sf"/>
</dbReference>
<dbReference type="PROSITE" id="PS50010">
    <property type="entry name" value="DH_2"/>
    <property type="match status" value="1"/>
</dbReference>
<evidence type="ECO:0000313" key="13">
    <source>
        <dbReference type="Proteomes" id="UP000735302"/>
    </source>
</evidence>
<dbReference type="EMBL" id="BLXT01002298">
    <property type="protein sequence ID" value="GFN92819.1"/>
    <property type="molecule type" value="Genomic_DNA"/>
</dbReference>
<evidence type="ECO:0000256" key="3">
    <source>
        <dbReference type="ARBA" id="ARBA00022468"/>
    </source>
</evidence>
<dbReference type="InterPro" id="IPR008936">
    <property type="entry name" value="Rho_GTPase_activation_prot"/>
</dbReference>
<feature type="region of interest" description="Disordered" evidence="6">
    <location>
        <begin position="126"/>
        <end position="153"/>
    </location>
</feature>
<evidence type="ECO:0000256" key="2">
    <source>
        <dbReference type="ARBA" id="ARBA00004552"/>
    </source>
</evidence>
<dbReference type="PROSITE" id="PS50004">
    <property type="entry name" value="C2"/>
    <property type="match status" value="1"/>
</dbReference>
<dbReference type="Gene3D" id="1.10.555.10">
    <property type="entry name" value="Rho GTPase activation protein"/>
    <property type="match status" value="1"/>
</dbReference>
<dbReference type="SUPFAM" id="SSF50729">
    <property type="entry name" value="PH domain-like"/>
    <property type="match status" value="1"/>
</dbReference>
<keyword evidence="4" id="KW-0344">Guanine-nucleotide releasing factor</keyword>
<dbReference type="PANTHER" id="PTHR23182">
    <property type="entry name" value="BREAKPOINT CLUSTER REGION PROTEIN BCR"/>
    <property type="match status" value="1"/>
</dbReference>
<gene>
    <name evidence="12" type="ORF">PoB_001932500</name>
</gene>
<dbReference type="SUPFAM" id="SSF48350">
    <property type="entry name" value="GTPase activation domain, GAP"/>
    <property type="match status" value="1"/>
</dbReference>
<keyword evidence="7" id="KW-0732">Signal</keyword>
<feature type="domain" description="Rho-GAP" evidence="11">
    <location>
        <begin position="712"/>
        <end position="910"/>
    </location>
</feature>
<protein>
    <submittedName>
        <fullName evidence="12">Breakpoint cluster region protein</fullName>
    </submittedName>
</protein>
<dbReference type="CDD" id="cd00160">
    <property type="entry name" value="RhoGEF"/>
    <property type="match status" value="1"/>
</dbReference>
<accession>A0AAV3ZCE5</accession>
<dbReference type="Gene3D" id="2.60.40.150">
    <property type="entry name" value="C2 domain"/>
    <property type="match status" value="1"/>
</dbReference>
<comment type="subcellular location">
    <subcellularLocation>
        <location evidence="1">Cell projection</location>
        <location evidence="1">Axon</location>
    </subcellularLocation>
    <subcellularLocation>
        <location evidence="2">Cell projection</location>
        <location evidence="2">Dendritic spine</location>
    </subcellularLocation>
</comment>
<feature type="region of interest" description="Disordered" evidence="6">
    <location>
        <begin position="49"/>
        <end position="112"/>
    </location>
</feature>
<dbReference type="SUPFAM" id="SSF48065">
    <property type="entry name" value="DBL homology domain (DH-domain)"/>
    <property type="match status" value="1"/>
</dbReference>
<dbReference type="Pfam" id="PF00168">
    <property type="entry name" value="C2"/>
    <property type="match status" value="1"/>
</dbReference>
<evidence type="ECO:0000259" key="9">
    <source>
        <dbReference type="PROSITE" id="PS50004"/>
    </source>
</evidence>
<keyword evidence="3" id="KW-0343">GTPase activation</keyword>
<dbReference type="InterPro" id="IPR000219">
    <property type="entry name" value="DH_dom"/>
</dbReference>
<proteinExistence type="predicted"/>
<dbReference type="SMART" id="SM00233">
    <property type="entry name" value="PH"/>
    <property type="match status" value="1"/>
</dbReference>
<dbReference type="PROSITE" id="PS50238">
    <property type="entry name" value="RHOGAP"/>
    <property type="match status" value="1"/>
</dbReference>
<evidence type="ECO:0000259" key="10">
    <source>
        <dbReference type="PROSITE" id="PS50010"/>
    </source>
</evidence>
<dbReference type="GO" id="GO:0043197">
    <property type="term" value="C:dendritic spine"/>
    <property type="evidence" value="ECO:0007669"/>
    <property type="project" value="UniProtKB-SubCell"/>
</dbReference>
<keyword evidence="13" id="KW-1185">Reference proteome</keyword>
<feature type="domain" description="C2" evidence="9">
    <location>
        <begin position="562"/>
        <end position="678"/>
    </location>
</feature>
<feature type="domain" description="PH" evidence="8">
    <location>
        <begin position="365"/>
        <end position="533"/>
    </location>
</feature>
<dbReference type="InterPro" id="IPR000198">
    <property type="entry name" value="RhoGAP_dom"/>
</dbReference>
<dbReference type="InterPro" id="IPR000008">
    <property type="entry name" value="C2_dom"/>
</dbReference>
<evidence type="ECO:0000313" key="12">
    <source>
        <dbReference type="EMBL" id="GFN92819.1"/>
    </source>
</evidence>
<dbReference type="InterPro" id="IPR035899">
    <property type="entry name" value="DBL_dom_sf"/>
</dbReference>
<evidence type="ECO:0000256" key="7">
    <source>
        <dbReference type="SAM" id="SignalP"/>
    </source>
</evidence>
<name>A0AAV3ZCE5_9GAST</name>
<dbReference type="AlphaFoldDB" id="A0AAV3ZCE5"/>
<keyword evidence="5" id="KW-0175">Coiled coil</keyword>
<reference evidence="12 13" key="1">
    <citation type="journal article" date="2021" name="Elife">
        <title>Chloroplast acquisition without the gene transfer in kleptoplastic sea slugs, Plakobranchus ocellatus.</title>
        <authorList>
            <person name="Maeda T."/>
            <person name="Takahashi S."/>
            <person name="Yoshida T."/>
            <person name="Shimamura S."/>
            <person name="Takaki Y."/>
            <person name="Nagai Y."/>
            <person name="Toyoda A."/>
            <person name="Suzuki Y."/>
            <person name="Arimoto A."/>
            <person name="Ishii H."/>
            <person name="Satoh N."/>
            <person name="Nishiyama T."/>
            <person name="Hasebe M."/>
            <person name="Maruyama T."/>
            <person name="Minagawa J."/>
            <person name="Obokata J."/>
            <person name="Shigenobu S."/>
        </authorList>
    </citation>
    <scope>NUCLEOTIDE SEQUENCE [LARGE SCALE GENOMIC DNA]</scope>
</reference>
<dbReference type="SUPFAM" id="SSF49562">
    <property type="entry name" value="C2 domain (Calcium/lipid-binding domain, CaLB)"/>
    <property type="match status" value="1"/>
</dbReference>
<dbReference type="Pfam" id="PF00620">
    <property type="entry name" value="RhoGAP"/>
    <property type="match status" value="1"/>
</dbReference>
<dbReference type="GO" id="GO:0030424">
    <property type="term" value="C:axon"/>
    <property type="evidence" value="ECO:0007669"/>
    <property type="project" value="UniProtKB-SubCell"/>
</dbReference>
<dbReference type="Pfam" id="PF00621">
    <property type="entry name" value="RhoGEF"/>
    <property type="match status" value="1"/>
</dbReference>
<evidence type="ECO:0000256" key="1">
    <source>
        <dbReference type="ARBA" id="ARBA00004489"/>
    </source>
</evidence>
<evidence type="ECO:0000256" key="5">
    <source>
        <dbReference type="SAM" id="Coils"/>
    </source>
</evidence>
<feature type="compositionally biased region" description="Basic residues" evidence="6">
    <location>
        <begin position="84"/>
        <end position="94"/>
    </location>
</feature>
<dbReference type="SMART" id="SM00325">
    <property type="entry name" value="RhoGEF"/>
    <property type="match status" value="1"/>
</dbReference>
<evidence type="ECO:0000259" key="8">
    <source>
        <dbReference type="PROSITE" id="PS50003"/>
    </source>
</evidence>
<dbReference type="InterPro" id="IPR035892">
    <property type="entry name" value="C2_domain_sf"/>
</dbReference>
<dbReference type="GO" id="GO:0005096">
    <property type="term" value="F:GTPase activator activity"/>
    <property type="evidence" value="ECO:0007669"/>
    <property type="project" value="UniProtKB-KW"/>
</dbReference>
<dbReference type="InterPro" id="IPR001849">
    <property type="entry name" value="PH_domain"/>
</dbReference>
<evidence type="ECO:0000259" key="11">
    <source>
        <dbReference type="PROSITE" id="PS50238"/>
    </source>
</evidence>
<feature type="chain" id="PRO_5043629574" evidence="7">
    <location>
        <begin position="22"/>
        <end position="916"/>
    </location>
</feature>